<dbReference type="GeneID" id="15807356"/>
<evidence type="ECO:0000313" key="2">
    <source>
        <dbReference type="Proteomes" id="UP000031512"/>
    </source>
</evidence>
<reference evidence="1 2" key="1">
    <citation type="journal article" date="2012" name="BMC Genomics">
        <title>Comparative genomic analysis and phylogenetic position of Theileria equi.</title>
        <authorList>
            <person name="Kappmeyer L.S."/>
            <person name="Thiagarajan M."/>
            <person name="Herndon D.R."/>
            <person name="Ramsay J.D."/>
            <person name="Caler E."/>
            <person name="Djikeng A."/>
            <person name="Gillespie J.J."/>
            <person name="Lau A.O."/>
            <person name="Roalson E.H."/>
            <person name="Silva J.C."/>
            <person name="Silva M.G."/>
            <person name="Suarez C.E."/>
            <person name="Ueti M.W."/>
            <person name="Nene V.M."/>
            <person name="Mealey R.H."/>
            <person name="Knowles D.P."/>
            <person name="Brayton K.A."/>
        </authorList>
    </citation>
    <scope>NUCLEOTIDE SEQUENCE [LARGE SCALE GENOMIC DNA]</scope>
    <source>
        <strain evidence="1 2">WA</strain>
    </source>
</reference>
<dbReference type="KEGG" id="beq:BEWA_039460"/>
<gene>
    <name evidence="1" type="ORF">BEWA_039460</name>
</gene>
<organism evidence="1 2">
    <name type="scientific">Theileria equi strain WA</name>
    <dbReference type="NCBI Taxonomy" id="1537102"/>
    <lineage>
        <taxon>Eukaryota</taxon>
        <taxon>Sar</taxon>
        <taxon>Alveolata</taxon>
        <taxon>Apicomplexa</taxon>
        <taxon>Aconoidasida</taxon>
        <taxon>Piroplasmida</taxon>
        <taxon>Theileriidae</taxon>
        <taxon>Theileria</taxon>
    </lineage>
</organism>
<keyword evidence="2" id="KW-1185">Reference proteome</keyword>
<name>L1LFI1_THEEQ</name>
<dbReference type="Proteomes" id="UP000031512">
    <property type="component" value="Unassembled WGS sequence"/>
</dbReference>
<sequence length="293" mass="32952">MDEIFDNLTFQEIEAIIDNLSHGNLSSFVNNDQLNEALDKDAYIISNVSTQTGITKACEHGVKLSSIIKHKASKLNESTILELLDQIIAVLVTKFGKSVKQNALSSSQDQNTLELRSSQLNDITNCVDFVGISKYFPSKVLSFSSLSWDTLPLNGLISNETLSQTKRKRTTTVVETASKKELSTMVEYDENLETKRHVEEIQTSLRESTLNGPVRFWDFILDRDPVNGFNNTCYNLYSLTFLATSGDIELFEGPDKQIMLQASQDKGKRGENAQSVISGWSYDRWLALIKEYP</sequence>
<comment type="caution">
    <text evidence="1">The sequence shown here is derived from an EMBL/GenBank/DDBJ whole genome shotgun (WGS) entry which is preliminary data.</text>
</comment>
<dbReference type="eggNOG" id="ENOG502S8VK">
    <property type="taxonomic scope" value="Eukaryota"/>
</dbReference>
<dbReference type="RefSeq" id="XP_004833360.1">
    <property type="nucleotide sequence ID" value="XM_004833303.1"/>
</dbReference>
<protein>
    <submittedName>
        <fullName evidence="1">Uncharacterized protein</fullName>
    </submittedName>
</protein>
<evidence type="ECO:0000313" key="1">
    <source>
        <dbReference type="EMBL" id="EKX73908.1"/>
    </source>
</evidence>
<proteinExistence type="predicted"/>
<dbReference type="EMBL" id="ACOU01000002">
    <property type="protein sequence ID" value="EKX73908.1"/>
    <property type="molecule type" value="Genomic_DNA"/>
</dbReference>
<accession>L1LFI1</accession>
<dbReference type="VEuPathDB" id="PiroplasmaDB:BEWA_039460"/>
<dbReference type="AlphaFoldDB" id="L1LFI1"/>
<dbReference type="OrthoDB" id="361242at2759"/>